<feature type="domain" description="Alanine dehydrogenase/pyridine nucleotide transhydrogenase NAD(H)-binding" evidence="12">
    <location>
        <begin position="147"/>
        <end position="313"/>
    </location>
</feature>
<dbReference type="Gene3D" id="3.40.50.720">
    <property type="entry name" value="NAD(P)-binding Rossmann-like Domain"/>
    <property type="match status" value="2"/>
</dbReference>
<gene>
    <name evidence="14" type="ORF">F1654_06315</name>
</gene>
<dbReference type="Pfam" id="PF05222">
    <property type="entry name" value="AlaDh_PNT_N"/>
    <property type="match status" value="1"/>
</dbReference>
<comment type="catalytic activity">
    <reaction evidence="8">
        <text>NAD(+) + NADPH + H(+)(in) = NADH + NADP(+) + H(+)(out)</text>
        <dbReference type="Rhea" id="RHEA:47992"/>
        <dbReference type="ChEBI" id="CHEBI:15378"/>
        <dbReference type="ChEBI" id="CHEBI:57540"/>
        <dbReference type="ChEBI" id="CHEBI:57783"/>
        <dbReference type="ChEBI" id="CHEBI:57945"/>
        <dbReference type="ChEBI" id="CHEBI:58349"/>
        <dbReference type="EC" id="7.1.1.1"/>
    </reaction>
</comment>
<dbReference type="AlphaFoldDB" id="A0A5M6ZFC3"/>
<comment type="caution">
    <text evidence="14">The sequence shown here is derived from an EMBL/GenBank/DDBJ whole genome shotgun (WGS) entry which is preliminary data.</text>
</comment>
<dbReference type="SUPFAM" id="SSF52283">
    <property type="entry name" value="Formate/glycerate dehydrogenase catalytic domain-like"/>
    <property type="match status" value="1"/>
</dbReference>
<evidence type="ECO:0000256" key="1">
    <source>
        <dbReference type="ARBA" id="ARBA00003943"/>
    </source>
</evidence>
<dbReference type="InterPro" id="IPR007698">
    <property type="entry name" value="AlaDH/PNT_NAD(H)-bd"/>
</dbReference>
<evidence type="ECO:0000256" key="6">
    <source>
        <dbReference type="ARBA" id="ARBA00022967"/>
    </source>
</evidence>
<dbReference type="PANTHER" id="PTHR10160:SF19">
    <property type="entry name" value="PROTON-TRANSLOCATING NAD(P)(+) TRANSHYDROGENASE"/>
    <property type="match status" value="1"/>
</dbReference>
<dbReference type="PANTHER" id="PTHR10160">
    <property type="entry name" value="NAD(P) TRANSHYDROGENASE"/>
    <property type="match status" value="1"/>
</dbReference>
<evidence type="ECO:0000259" key="13">
    <source>
        <dbReference type="SMART" id="SM01003"/>
    </source>
</evidence>
<dbReference type="RefSeq" id="WP_150022687.1">
    <property type="nucleotide sequence ID" value="NZ_VWOJ01000002.1"/>
</dbReference>
<dbReference type="CDD" id="cd05304">
    <property type="entry name" value="Rubrum_tdh"/>
    <property type="match status" value="1"/>
</dbReference>
<dbReference type="InterPro" id="IPR008143">
    <property type="entry name" value="Ala_DH/PNT_CS2"/>
</dbReference>
<keyword evidence="6" id="KW-1278">Translocase</keyword>
<comment type="function">
    <text evidence="1">The transhydrogenation between NADH and NADP is coupled to respiration and ATP hydrolysis and functions as a proton pump across the membrane.</text>
</comment>
<dbReference type="SUPFAM" id="SSF51735">
    <property type="entry name" value="NAD(P)-binding Rossmann-fold domains"/>
    <property type="match status" value="1"/>
</dbReference>
<sequence length="377" mass="38987">MRIAILAETRPGETRVAATPDSVKALIKAGAQVSVETGAGAHADFPDSAYEAAGATLAARKAALKDADALFAVRRPDDSVISALKPGAVLVGLLEPHGASDFAAVCAKAGVNALAMEYTPRITRAQSMDALSSQSNLAGYRAVVEASALYGRAFPMMMTAAGTIAAARVFVMGVGVAGLQAIATARRLGAIVTATDVRPAAKEQVASLGAKFVAVEDEEFKAAETAGGYAREMSETYKAKQAELVASHILKQDVIITTALIPGRPAPRLLTKAMVDTMKPSSVIIDIAAANGGNCELTRSGEVIVHNGVKIAGYGDLPARLPADSSSLLARNLVHLYPLLRAEDGALAPHWDDDIIKGMALTRDGEVVHPALKGDGS</sequence>
<evidence type="ECO:0000259" key="12">
    <source>
        <dbReference type="SMART" id="SM01002"/>
    </source>
</evidence>
<dbReference type="SMART" id="SM01003">
    <property type="entry name" value="AlaDh_PNT_N"/>
    <property type="match status" value="1"/>
</dbReference>
<dbReference type="EMBL" id="VWOJ01000002">
    <property type="protein sequence ID" value="KAA5803419.1"/>
    <property type="molecule type" value="Genomic_DNA"/>
</dbReference>
<evidence type="ECO:0000256" key="11">
    <source>
        <dbReference type="ARBA" id="ARBA00084087"/>
    </source>
</evidence>
<dbReference type="GO" id="GO:0005886">
    <property type="term" value="C:plasma membrane"/>
    <property type="evidence" value="ECO:0007669"/>
    <property type="project" value="TreeGrafter"/>
</dbReference>
<dbReference type="GO" id="GO:0016491">
    <property type="term" value="F:oxidoreductase activity"/>
    <property type="evidence" value="ECO:0007669"/>
    <property type="project" value="UniProtKB-KW"/>
</dbReference>
<protein>
    <recommendedName>
        <fullName evidence="9">NAD(P) transhydrogenase subunit alpha part 1</fullName>
        <ecNumber evidence="3">7.1.1.1</ecNumber>
    </recommendedName>
    <alternativeName>
        <fullName evidence="11">Nicotinamide nucleotide transhydrogenase subunit alpha 1</fullName>
    </alternativeName>
    <alternativeName>
        <fullName evidence="10">Pyridine nucleotide transhydrogenase subunit alpha 1</fullName>
    </alternativeName>
</protein>
<dbReference type="GO" id="GO:0008750">
    <property type="term" value="F:proton-translocating NAD(P)+ transhydrogenase activity"/>
    <property type="evidence" value="ECO:0007669"/>
    <property type="project" value="UniProtKB-EC"/>
</dbReference>
<dbReference type="NCBIfam" id="NF006942">
    <property type="entry name" value="PRK09424.1"/>
    <property type="match status" value="1"/>
</dbReference>
<dbReference type="GO" id="GO:0050661">
    <property type="term" value="F:NADP binding"/>
    <property type="evidence" value="ECO:0007669"/>
    <property type="project" value="TreeGrafter"/>
</dbReference>
<evidence type="ECO:0000256" key="2">
    <source>
        <dbReference type="ARBA" id="ARBA00005689"/>
    </source>
</evidence>
<proteinExistence type="inferred from homology"/>
<keyword evidence="5" id="KW-0521">NADP</keyword>
<organism evidence="14 15">
    <name type="scientific">Alkalicaulis satelles</name>
    <dbReference type="NCBI Taxonomy" id="2609175"/>
    <lineage>
        <taxon>Bacteria</taxon>
        <taxon>Pseudomonadati</taxon>
        <taxon>Pseudomonadota</taxon>
        <taxon>Alphaproteobacteria</taxon>
        <taxon>Maricaulales</taxon>
        <taxon>Maricaulaceae</taxon>
        <taxon>Alkalicaulis</taxon>
    </lineage>
</organism>
<evidence type="ECO:0000256" key="10">
    <source>
        <dbReference type="ARBA" id="ARBA00076996"/>
    </source>
</evidence>
<keyword evidence="4" id="KW-0547">Nucleotide-binding</keyword>
<dbReference type="PROSITE" id="PS00837">
    <property type="entry name" value="ALADH_PNT_2"/>
    <property type="match status" value="1"/>
</dbReference>
<evidence type="ECO:0000313" key="15">
    <source>
        <dbReference type="Proteomes" id="UP000325122"/>
    </source>
</evidence>
<dbReference type="InterPro" id="IPR036291">
    <property type="entry name" value="NAD(P)-bd_dom_sf"/>
</dbReference>
<dbReference type="FunFam" id="3.40.50.720:FF:000188">
    <property type="entry name" value="NAD(P) transhydrogenase alpha subunit 1"/>
    <property type="match status" value="1"/>
</dbReference>
<evidence type="ECO:0000313" key="14">
    <source>
        <dbReference type="EMBL" id="KAA5803419.1"/>
    </source>
</evidence>
<keyword evidence="14" id="KW-0560">Oxidoreductase</keyword>
<evidence type="ECO:0000256" key="5">
    <source>
        <dbReference type="ARBA" id="ARBA00022857"/>
    </source>
</evidence>
<dbReference type="SMART" id="SM01002">
    <property type="entry name" value="AlaDh_PNT_C"/>
    <property type="match status" value="1"/>
</dbReference>
<name>A0A5M6ZFC3_9PROT</name>
<keyword evidence="7" id="KW-0520">NAD</keyword>
<dbReference type="Pfam" id="PF01262">
    <property type="entry name" value="AlaDh_PNT_C"/>
    <property type="match status" value="1"/>
</dbReference>
<evidence type="ECO:0000256" key="4">
    <source>
        <dbReference type="ARBA" id="ARBA00022741"/>
    </source>
</evidence>
<evidence type="ECO:0000256" key="7">
    <source>
        <dbReference type="ARBA" id="ARBA00023027"/>
    </source>
</evidence>
<comment type="similarity">
    <text evidence="2">Belongs to the AlaDH/PNT family.</text>
</comment>
<evidence type="ECO:0000256" key="3">
    <source>
        <dbReference type="ARBA" id="ARBA00012943"/>
    </source>
</evidence>
<dbReference type="EC" id="7.1.1.1" evidence="3"/>
<dbReference type="InterPro" id="IPR007886">
    <property type="entry name" value="AlaDH/PNT_N"/>
</dbReference>
<keyword evidence="15" id="KW-1185">Reference proteome</keyword>
<feature type="domain" description="Alanine dehydrogenase/pyridine nucleotide transhydrogenase N-terminal" evidence="13">
    <location>
        <begin position="4"/>
        <end position="138"/>
    </location>
</feature>
<accession>A0A5M6ZFC3</accession>
<dbReference type="Proteomes" id="UP000325122">
    <property type="component" value="Unassembled WGS sequence"/>
</dbReference>
<reference evidence="14 15" key="1">
    <citation type="submission" date="2019-09" db="EMBL/GenBank/DDBJ databases">
        <authorList>
            <person name="Kevbrin V."/>
            <person name="Grouzdev D.S."/>
        </authorList>
    </citation>
    <scope>NUCLEOTIDE SEQUENCE [LARGE SCALE GENOMIC DNA]</scope>
    <source>
        <strain evidence="14 15">G-192</strain>
    </source>
</reference>
<evidence type="ECO:0000256" key="8">
    <source>
        <dbReference type="ARBA" id="ARBA00048202"/>
    </source>
</evidence>
<evidence type="ECO:0000256" key="9">
    <source>
        <dbReference type="ARBA" id="ARBA00071353"/>
    </source>
</evidence>
<dbReference type="GO" id="GO:0006740">
    <property type="term" value="P:NADPH regeneration"/>
    <property type="evidence" value="ECO:0007669"/>
    <property type="project" value="TreeGrafter"/>
</dbReference>